<dbReference type="EMBL" id="PTJC01000005">
    <property type="protein sequence ID" value="PPK87387.1"/>
    <property type="molecule type" value="Genomic_DNA"/>
</dbReference>
<dbReference type="AlphaFoldDB" id="A0A2S6I7D4"/>
<comment type="caution">
    <text evidence="1">The sequence shown here is derived from an EMBL/GenBank/DDBJ whole genome shotgun (WGS) entry which is preliminary data.</text>
</comment>
<protein>
    <submittedName>
        <fullName evidence="1">Uncharacterized protein</fullName>
    </submittedName>
</protein>
<keyword evidence="2" id="KW-1185">Reference proteome</keyword>
<proteinExistence type="predicted"/>
<evidence type="ECO:0000313" key="2">
    <source>
        <dbReference type="Proteomes" id="UP000237662"/>
    </source>
</evidence>
<gene>
    <name evidence="1" type="ORF">CLV84_0327</name>
</gene>
<dbReference type="Proteomes" id="UP000237662">
    <property type="component" value="Unassembled WGS sequence"/>
</dbReference>
<accession>A0A2S6I7D4</accession>
<reference evidence="1 2" key="1">
    <citation type="submission" date="2018-02" db="EMBL/GenBank/DDBJ databases">
        <title>Genomic Encyclopedia of Archaeal and Bacterial Type Strains, Phase II (KMG-II): from individual species to whole genera.</title>
        <authorList>
            <person name="Goeker M."/>
        </authorList>
    </citation>
    <scope>NUCLEOTIDE SEQUENCE [LARGE SCALE GENOMIC DNA]</scope>
    <source>
        <strain evidence="1 2">DSM 29526</strain>
    </source>
</reference>
<evidence type="ECO:0000313" key="1">
    <source>
        <dbReference type="EMBL" id="PPK87387.1"/>
    </source>
</evidence>
<name>A0A2S6I7D4_9BACT</name>
<organism evidence="1 2">
    <name type="scientific">Neolewinella xylanilytica</name>
    <dbReference type="NCBI Taxonomy" id="1514080"/>
    <lineage>
        <taxon>Bacteria</taxon>
        <taxon>Pseudomonadati</taxon>
        <taxon>Bacteroidota</taxon>
        <taxon>Saprospiria</taxon>
        <taxon>Saprospirales</taxon>
        <taxon>Lewinellaceae</taxon>
        <taxon>Neolewinella</taxon>
    </lineage>
</organism>
<sequence length="36" mass="4105">MSIQFFTACYMGVEAQVNRYQETVYPSLTEGLRSLA</sequence>